<organism evidence="7 8">
    <name type="scientific">Lasiodiplodia theobromae</name>
    <dbReference type="NCBI Taxonomy" id="45133"/>
    <lineage>
        <taxon>Eukaryota</taxon>
        <taxon>Fungi</taxon>
        <taxon>Dikarya</taxon>
        <taxon>Ascomycota</taxon>
        <taxon>Pezizomycotina</taxon>
        <taxon>Dothideomycetes</taxon>
        <taxon>Dothideomycetes incertae sedis</taxon>
        <taxon>Botryosphaeriales</taxon>
        <taxon>Botryosphaeriaceae</taxon>
        <taxon>Lasiodiplodia</taxon>
    </lineage>
</organism>
<evidence type="ECO:0000256" key="6">
    <source>
        <dbReference type="SAM" id="Phobius"/>
    </source>
</evidence>
<evidence type="ECO:0000256" key="3">
    <source>
        <dbReference type="ARBA" id="ARBA00022692"/>
    </source>
</evidence>
<evidence type="ECO:0000313" key="8">
    <source>
        <dbReference type="Proteomes" id="UP000325902"/>
    </source>
</evidence>
<protein>
    <submittedName>
        <fullName evidence="7">Uncharacterized protein</fullName>
    </submittedName>
</protein>
<dbReference type="AlphaFoldDB" id="A0A5N5D2W4"/>
<reference evidence="7 8" key="1">
    <citation type="journal article" date="2019" name="Sci. Rep.">
        <title>A multi-omics analysis of the grapevine pathogen Lasiodiplodia theobromae reveals that temperature affects the expression of virulence- and pathogenicity-related genes.</title>
        <authorList>
            <person name="Felix C."/>
            <person name="Meneses R."/>
            <person name="Goncalves M.F.M."/>
            <person name="Tilleman L."/>
            <person name="Duarte A.S."/>
            <person name="Jorrin-Novo J.V."/>
            <person name="Van de Peer Y."/>
            <person name="Deforce D."/>
            <person name="Van Nieuwerburgh F."/>
            <person name="Esteves A.C."/>
            <person name="Alves A."/>
        </authorList>
    </citation>
    <scope>NUCLEOTIDE SEQUENCE [LARGE SCALE GENOMIC DNA]</scope>
    <source>
        <strain evidence="7 8">LA-SOL3</strain>
    </source>
</reference>
<gene>
    <name evidence="7" type="ORF">DBV05_g9340</name>
</gene>
<dbReference type="Gene3D" id="1.20.1250.20">
    <property type="entry name" value="MFS general substrate transporter like domains"/>
    <property type="match status" value="1"/>
</dbReference>
<keyword evidence="8" id="KW-1185">Reference proteome</keyword>
<keyword evidence="2" id="KW-0813">Transport</keyword>
<proteinExistence type="predicted"/>
<evidence type="ECO:0000256" key="4">
    <source>
        <dbReference type="ARBA" id="ARBA00022989"/>
    </source>
</evidence>
<keyword evidence="3 6" id="KW-0812">Transmembrane</keyword>
<comment type="subcellular location">
    <subcellularLocation>
        <location evidence="1">Membrane</location>
        <topology evidence="1">Multi-pass membrane protein</topology>
    </subcellularLocation>
</comment>
<dbReference type="PANTHER" id="PTHR23504">
    <property type="entry name" value="MAJOR FACILITATOR SUPERFAMILY DOMAIN-CONTAINING PROTEIN 10"/>
    <property type="match status" value="1"/>
</dbReference>
<evidence type="ECO:0000256" key="2">
    <source>
        <dbReference type="ARBA" id="ARBA00022448"/>
    </source>
</evidence>
<keyword evidence="4 6" id="KW-1133">Transmembrane helix</keyword>
<dbReference type="GO" id="GO:0016020">
    <property type="term" value="C:membrane"/>
    <property type="evidence" value="ECO:0007669"/>
    <property type="project" value="UniProtKB-SubCell"/>
</dbReference>
<feature type="transmembrane region" description="Helical" evidence="6">
    <location>
        <begin position="132"/>
        <end position="152"/>
    </location>
</feature>
<sequence>MLTRNIVLVLSQHWLQALHTSTYNTLLILLLSSPAVTRSSSSSTNHPSFSSPLLFTGGLGLTPHAVGLATASIGIIGLPIQILLYPPLSARLGTLRSYRLFLWPSILVYATLPFLTLIAAQSSSSPSSGSSALLWVALITALSMQVLARAFVGPATVVLVNNCTPHPQLLATVHGLAQSISSAARMVGPLLGGAALGWAEEKGCAGAPFWGIAGLAVVNWGVLWWVVEED</sequence>
<dbReference type="OrthoDB" id="10262656at2759"/>
<dbReference type="EMBL" id="VCHE01000087">
    <property type="protein sequence ID" value="KAB2571996.1"/>
    <property type="molecule type" value="Genomic_DNA"/>
</dbReference>
<feature type="transmembrane region" description="Helical" evidence="6">
    <location>
        <begin position="207"/>
        <end position="227"/>
    </location>
</feature>
<feature type="transmembrane region" description="Helical" evidence="6">
    <location>
        <begin position="53"/>
        <end position="80"/>
    </location>
</feature>
<dbReference type="InterPro" id="IPR036259">
    <property type="entry name" value="MFS_trans_sf"/>
</dbReference>
<feature type="transmembrane region" description="Helical" evidence="6">
    <location>
        <begin position="100"/>
        <end position="120"/>
    </location>
</feature>
<comment type="caution">
    <text evidence="7">The sequence shown here is derived from an EMBL/GenBank/DDBJ whole genome shotgun (WGS) entry which is preliminary data.</text>
</comment>
<dbReference type="Proteomes" id="UP000325902">
    <property type="component" value="Unassembled WGS sequence"/>
</dbReference>
<dbReference type="SUPFAM" id="SSF103473">
    <property type="entry name" value="MFS general substrate transporter"/>
    <property type="match status" value="1"/>
</dbReference>
<dbReference type="PANTHER" id="PTHR23504:SF6">
    <property type="entry name" value="MULTIDRUG TRANSPORTER, PUTATIVE (AFU_ORTHOLOGUE AFUA_4G08740)-RELATED"/>
    <property type="match status" value="1"/>
</dbReference>
<name>A0A5N5D2W4_9PEZI</name>
<keyword evidence="5 6" id="KW-0472">Membrane</keyword>
<evidence type="ECO:0000313" key="7">
    <source>
        <dbReference type="EMBL" id="KAB2571996.1"/>
    </source>
</evidence>
<accession>A0A5N5D2W4</accession>
<evidence type="ECO:0000256" key="1">
    <source>
        <dbReference type="ARBA" id="ARBA00004141"/>
    </source>
</evidence>
<evidence type="ECO:0000256" key="5">
    <source>
        <dbReference type="ARBA" id="ARBA00023136"/>
    </source>
</evidence>